<evidence type="ECO:0000313" key="2">
    <source>
        <dbReference type="EMBL" id="MCC2616361.1"/>
    </source>
</evidence>
<organism evidence="2 3">
    <name type="scientific">Fluctibacter halophilus</name>
    <dbReference type="NCBI Taxonomy" id="226011"/>
    <lineage>
        <taxon>Bacteria</taxon>
        <taxon>Pseudomonadati</taxon>
        <taxon>Pseudomonadota</taxon>
        <taxon>Gammaproteobacteria</taxon>
        <taxon>Alteromonadales</taxon>
        <taxon>Alteromonadaceae</taxon>
        <taxon>Fluctibacter</taxon>
    </lineage>
</organism>
<dbReference type="Proteomes" id="UP001520878">
    <property type="component" value="Unassembled WGS sequence"/>
</dbReference>
<accession>A0ABS8G871</accession>
<feature type="signal peptide" evidence="1">
    <location>
        <begin position="1"/>
        <end position="23"/>
    </location>
</feature>
<protein>
    <submittedName>
        <fullName evidence="2">PEP-CTERM sorting domain-containing protein</fullName>
    </submittedName>
</protein>
<sequence>MKALGFKALIGALLLSITSAANAAFIFSQNGNEITMEVINESYTLTANQTDNILYVALLDVFLPGGGSVHDGARVGGSGTMSVNGGAATALNWWGGWQYRPGFQAPWTPEDVSFLFELTPNTLSIGDTITVNATLTMNMLADADIIMPSVFGNVTTVIGGHRFLYSQGHTTDVSRQATGVSEPSVLALFGLALLGMGSIRRKANA</sequence>
<name>A0ABS8G871_9ALTE</name>
<keyword evidence="1" id="KW-0732">Signal</keyword>
<dbReference type="EMBL" id="JAJEWP010000002">
    <property type="protein sequence ID" value="MCC2616361.1"/>
    <property type="molecule type" value="Genomic_DNA"/>
</dbReference>
<gene>
    <name evidence="2" type="ORF">LJ739_08925</name>
</gene>
<dbReference type="NCBIfam" id="TIGR02595">
    <property type="entry name" value="PEP_CTERM"/>
    <property type="match status" value="1"/>
</dbReference>
<reference evidence="2 3" key="1">
    <citation type="submission" date="2021-10" db="EMBL/GenBank/DDBJ databases">
        <title>Draft genome of Aestuariibacter halophilus JC2043.</title>
        <authorList>
            <person name="Emsley S.A."/>
            <person name="Pfannmuller K.M."/>
            <person name="Ushijima B."/>
            <person name="Saw J.H."/>
            <person name="Videau P."/>
        </authorList>
    </citation>
    <scope>NUCLEOTIDE SEQUENCE [LARGE SCALE GENOMIC DNA]</scope>
    <source>
        <strain evidence="2 3">JC2043</strain>
    </source>
</reference>
<dbReference type="RefSeq" id="WP_229159549.1">
    <property type="nucleotide sequence ID" value="NZ_JAJEWP010000002.1"/>
</dbReference>
<comment type="caution">
    <text evidence="2">The sequence shown here is derived from an EMBL/GenBank/DDBJ whole genome shotgun (WGS) entry which is preliminary data.</text>
</comment>
<keyword evidence="3" id="KW-1185">Reference proteome</keyword>
<proteinExistence type="predicted"/>
<dbReference type="InterPro" id="IPR013424">
    <property type="entry name" value="Ice-binding_C"/>
</dbReference>
<evidence type="ECO:0000313" key="3">
    <source>
        <dbReference type="Proteomes" id="UP001520878"/>
    </source>
</evidence>
<feature type="chain" id="PRO_5046819231" evidence="1">
    <location>
        <begin position="24"/>
        <end position="205"/>
    </location>
</feature>
<evidence type="ECO:0000256" key="1">
    <source>
        <dbReference type="SAM" id="SignalP"/>
    </source>
</evidence>